<protein>
    <recommendedName>
        <fullName evidence="4">DUF1318 domain-containing protein</fullName>
    </recommendedName>
</protein>
<sequence length="111" mass="11994">MKVINLRATLAALLILLASPVFALTLDEAKARGLVGEQSSGYLGVVTGSPSGEVKALVDDINGQRKALYIEKAKEAGVELKIMELRTGERLIKRAADGEYVRTPDGKWLKK</sequence>
<evidence type="ECO:0000313" key="3">
    <source>
        <dbReference type="Proteomes" id="UP000629025"/>
    </source>
</evidence>
<evidence type="ECO:0008006" key="4">
    <source>
        <dbReference type="Google" id="ProtNLM"/>
    </source>
</evidence>
<dbReference type="Proteomes" id="UP000629025">
    <property type="component" value="Unassembled WGS sequence"/>
</dbReference>
<feature type="chain" id="PRO_5045121328" description="DUF1318 domain-containing protein" evidence="1">
    <location>
        <begin position="24"/>
        <end position="111"/>
    </location>
</feature>
<comment type="caution">
    <text evidence="2">The sequence shown here is derived from an EMBL/GenBank/DDBJ whole genome shotgun (WGS) entry which is preliminary data.</text>
</comment>
<dbReference type="RefSeq" id="WP_188745292.1">
    <property type="nucleotide sequence ID" value="NZ_BMIJ01000001.1"/>
</dbReference>
<keyword evidence="1" id="KW-0732">Signal</keyword>
<dbReference type="EMBL" id="BMIJ01000001">
    <property type="protein sequence ID" value="GGB80318.1"/>
    <property type="molecule type" value="Genomic_DNA"/>
</dbReference>
<evidence type="ECO:0000256" key="1">
    <source>
        <dbReference type="SAM" id="SignalP"/>
    </source>
</evidence>
<keyword evidence="3" id="KW-1185">Reference proteome</keyword>
<dbReference type="PIRSF" id="PIRSF025560">
    <property type="entry name" value="UCP025560"/>
    <property type="match status" value="1"/>
</dbReference>
<name>A0ABQ1JWE8_9GAMM</name>
<dbReference type="Pfam" id="PF07027">
    <property type="entry name" value="DUF1318"/>
    <property type="match status" value="1"/>
</dbReference>
<proteinExistence type="predicted"/>
<organism evidence="2 3">
    <name type="scientific">Marinobacterium zhoushanense</name>
    <dbReference type="NCBI Taxonomy" id="1679163"/>
    <lineage>
        <taxon>Bacteria</taxon>
        <taxon>Pseudomonadati</taxon>
        <taxon>Pseudomonadota</taxon>
        <taxon>Gammaproteobacteria</taxon>
        <taxon>Oceanospirillales</taxon>
        <taxon>Oceanospirillaceae</taxon>
        <taxon>Marinobacterium</taxon>
    </lineage>
</organism>
<gene>
    <name evidence="2" type="ORF">GCM10011352_02510</name>
</gene>
<accession>A0ABQ1JWE8</accession>
<feature type="signal peptide" evidence="1">
    <location>
        <begin position="1"/>
        <end position="23"/>
    </location>
</feature>
<reference evidence="3" key="1">
    <citation type="journal article" date="2019" name="Int. J. Syst. Evol. Microbiol.">
        <title>The Global Catalogue of Microorganisms (GCM) 10K type strain sequencing project: providing services to taxonomists for standard genome sequencing and annotation.</title>
        <authorList>
            <consortium name="The Broad Institute Genomics Platform"/>
            <consortium name="The Broad Institute Genome Sequencing Center for Infectious Disease"/>
            <person name="Wu L."/>
            <person name="Ma J."/>
        </authorList>
    </citation>
    <scope>NUCLEOTIDE SEQUENCE [LARGE SCALE GENOMIC DNA]</scope>
    <source>
        <strain evidence="3">CGMCC 1.15341</strain>
    </source>
</reference>
<evidence type="ECO:0000313" key="2">
    <source>
        <dbReference type="EMBL" id="GGB80318.1"/>
    </source>
</evidence>
<dbReference type="InterPro" id="IPR008309">
    <property type="entry name" value="YdbL"/>
</dbReference>